<dbReference type="Gene3D" id="2.130.10.30">
    <property type="entry name" value="Regulator of chromosome condensation 1/beta-lactamase-inhibitor protein II"/>
    <property type="match status" value="1"/>
</dbReference>
<evidence type="ECO:0000313" key="3">
    <source>
        <dbReference type="Proteomes" id="UP000095081"/>
    </source>
</evidence>
<dbReference type="AlphaFoldDB" id="A0A2T4FYU4"/>
<evidence type="ECO:0000313" key="1">
    <source>
        <dbReference type="EMBL" id="OCW21677.1"/>
    </source>
</evidence>
<keyword evidence="3" id="KW-1185">Reference proteome</keyword>
<evidence type="ECO:0000313" key="4">
    <source>
        <dbReference type="Proteomes" id="UP000240571"/>
    </source>
</evidence>
<dbReference type="EMBL" id="MAUE01000039">
    <property type="protein sequence ID" value="OCW21677.1"/>
    <property type="molecule type" value="Genomic_DNA"/>
</dbReference>
<accession>A0A2T4FYU4</accession>
<organism evidence="2 4">
    <name type="scientific">Pseudomonas aylmerensis</name>
    <dbReference type="NCBI Taxonomy" id="1869229"/>
    <lineage>
        <taxon>Bacteria</taxon>
        <taxon>Pseudomonadati</taxon>
        <taxon>Pseudomonadota</taxon>
        <taxon>Gammaproteobacteria</taxon>
        <taxon>Pseudomonadales</taxon>
        <taxon>Pseudomonadaceae</taxon>
        <taxon>Pseudomonas</taxon>
    </lineage>
</organism>
<gene>
    <name evidence="1" type="ORF">BBG20_24080</name>
    <name evidence="2" type="ORF">C9382_14735</name>
</gene>
<dbReference type="InterPro" id="IPR009091">
    <property type="entry name" value="RCC1/BLIP-II"/>
</dbReference>
<dbReference type="SUPFAM" id="SSF50985">
    <property type="entry name" value="RCC1/BLIP-II"/>
    <property type="match status" value="1"/>
</dbReference>
<dbReference type="Proteomes" id="UP000240571">
    <property type="component" value="Unassembled WGS sequence"/>
</dbReference>
<dbReference type="EMBL" id="PYWW01000033">
    <property type="protein sequence ID" value="PTC28573.1"/>
    <property type="molecule type" value="Genomic_DNA"/>
</dbReference>
<dbReference type="Proteomes" id="UP000095081">
    <property type="component" value="Unassembled WGS sequence"/>
</dbReference>
<name>A0A2T4FYU4_9PSED</name>
<sequence length="648" mass="69567">MSIPVATNVTIIGEAVAGAVVRGSYFYVDDVSERDSIYRWYIDGVNFLDARSLDFQIQASLSGAKIRFSVTPMNADGEIGIETFSMEIAIVNGYQNISDEEHRNSFMSQRGHCSYYVPDPNDKVFVASALAFSLTDGKTQSVHVRGRADHAGEPPQAIRDYLKNNPATRMFSTERDFGALVPVLGSTKRLLLWGTNMANIPPQLDLNNIKYVYSNRTAVAFIYDNPAPGKNTIGAFGNAANGGVVPEDIQRKLLFDLPKAIYATESAFSVLTHKGNVYAWGNAAAGGSISQAAENYLMAMKVERIVSTAGAFCAIGPQTVNDPEIKHVVAWGDAANGGQISSEVLTYILDQDGVEQVVANRNAFCAITKYRRRAISWGAAAYGGTMNEDAKRLAAGGNILLCRGSAWAFCMFNNSGLSASWGQAGYGGLAGQDDGQDNDAGKVFEKSGEKYRIEALFDDMHVNDWYQQHRSPTRHKANCDPSATPGANLGEIVTPNGIISLYSNDSSFFMVAKESDGRTKDLFSWGQPTGGGAIPQNTRQVLMASQITDVHCTNGAYGVISTQGFVGGVVSAFGGGTAYQDAGDIPGELQEYVRANVSGLYALKFLPPYAPTGARSASAFAARRTDGQYVVWGGGTSVTDELYNPVDS</sequence>
<reference evidence="2 4" key="2">
    <citation type="submission" date="2018-03" db="EMBL/GenBank/DDBJ databases">
        <title>Diversity of bacteria associated with corn roots inoculated with woodland soils in Canada, and Description of Pseudomonas aylmerense sp. nov.</title>
        <authorList>
            <person name="Tambong J.T."/>
            <person name="Xu R."/>
            <person name="Tchagang C."/>
        </authorList>
    </citation>
    <scope>NUCLEOTIDE SEQUENCE [LARGE SCALE GENOMIC DNA]</scope>
    <source>
        <strain evidence="2 4">S1E44</strain>
    </source>
</reference>
<proteinExistence type="predicted"/>
<reference evidence="1 3" key="1">
    <citation type="submission" date="2016-06" db="EMBL/GenBank/DDBJ databases">
        <title>Draft genome sequence of Pseudomonas sp. S1E40, a novel strain antagonistic activity to fungal plant pathogen.</title>
        <authorList>
            <person name="Tambong J.T."/>
            <person name="Tchagang C."/>
            <person name="Xu R."/>
        </authorList>
    </citation>
    <scope>NUCLEOTIDE SEQUENCE [LARGE SCALE GENOMIC DNA]</scope>
    <source>
        <strain evidence="1 3">S1E40</strain>
    </source>
</reference>
<dbReference type="RefSeq" id="WP_065907879.1">
    <property type="nucleotide sequence ID" value="NZ_MAUE01000039.1"/>
</dbReference>
<evidence type="ECO:0000313" key="2">
    <source>
        <dbReference type="EMBL" id="PTC28573.1"/>
    </source>
</evidence>
<comment type="caution">
    <text evidence="2">The sequence shown here is derived from an EMBL/GenBank/DDBJ whole genome shotgun (WGS) entry which is preliminary data.</text>
</comment>
<dbReference type="OrthoDB" id="6782418at2"/>
<protein>
    <submittedName>
        <fullName evidence="2">Uncharacterized protein</fullName>
    </submittedName>
</protein>